<evidence type="ECO:0000313" key="3">
    <source>
        <dbReference type="Proteomes" id="UP000324222"/>
    </source>
</evidence>
<sequence>MKGGIEGSRWSTVGISGGSREKEPGPQEAEEAAVLLSCVETSLLNESGQRKVEINKQAGQAGRNLPSYVKEKLTHGGGCGGGDGGGPSDRILRKCFTPLGLKAFSPKMAEAVISWVYNI</sequence>
<reference evidence="2 3" key="1">
    <citation type="submission" date="2019-05" db="EMBL/GenBank/DDBJ databases">
        <title>Another draft genome of Portunus trituberculatus and its Hox gene families provides insights of decapod evolution.</title>
        <authorList>
            <person name="Jeong J.-H."/>
            <person name="Song I."/>
            <person name="Kim S."/>
            <person name="Choi T."/>
            <person name="Kim D."/>
            <person name="Ryu S."/>
            <person name="Kim W."/>
        </authorList>
    </citation>
    <scope>NUCLEOTIDE SEQUENCE [LARGE SCALE GENOMIC DNA]</scope>
    <source>
        <tissue evidence="2">Muscle</tissue>
    </source>
</reference>
<evidence type="ECO:0000313" key="2">
    <source>
        <dbReference type="EMBL" id="MPC69832.1"/>
    </source>
</evidence>
<feature type="region of interest" description="Disordered" evidence="1">
    <location>
        <begin position="1"/>
        <end position="30"/>
    </location>
</feature>
<gene>
    <name evidence="2" type="ORF">E2C01_064063</name>
</gene>
<organism evidence="2 3">
    <name type="scientific">Portunus trituberculatus</name>
    <name type="common">Swimming crab</name>
    <name type="synonym">Neptunus trituberculatus</name>
    <dbReference type="NCBI Taxonomy" id="210409"/>
    <lineage>
        <taxon>Eukaryota</taxon>
        <taxon>Metazoa</taxon>
        <taxon>Ecdysozoa</taxon>
        <taxon>Arthropoda</taxon>
        <taxon>Crustacea</taxon>
        <taxon>Multicrustacea</taxon>
        <taxon>Malacostraca</taxon>
        <taxon>Eumalacostraca</taxon>
        <taxon>Eucarida</taxon>
        <taxon>Decapoda</taxon>
        <taxon>Pleocyemata</taxon>
        <taxon>Brachyura</taxon>
        <taxon>Eubrachyura</taxon>
        <taxon>Portunoidea</taxon>
        <taxon>Portunidae</taxon>
        <taxon>Portuninae</taxon>
        <taxon>Portunus</taxon>
    </lineage>
</organism>
<dbReference type="AlphaFoldDB" id="A0A5B7HFA3"/>
<accession>A0A5B7HFA3</accession>
<keyword evidence="3" id="KW-1185">Reference proteome</keyword>
<name>A0A5B7HFA3_PORTR</name>
<dbReference type="EMBL" id="VSRR010030089">
    <property type="protein sequence ID" value="MPC69832.1"/>
    <property type="molecule type" value="Genomic_DNA"/>
</dbReference>
<comment type="caution">
    <text evidence="2">The sequence shown here is derived from an EMBL/GenBank/DDBJ whole genome shotgun (WGS) entry which is preliminary data.</text>
</comment>
<proteinExistence type="predicted"/>
<evidence type="ECO:0000256" key="1">
    <source>
        <dbReference type="SAM" id="MobiDB-lite"/>
    </source>
</evidence>
<dbReference type="Proteomes" id="UP000324222">
    <property type="component" value="Unassembled WGS sequence"/>
</dbReference>
<protein>
    <submittedName>
        <fullName evidence="2">Uncharacterized protein</fullName>
    </submittedName>
</protein>